<dbReference type="GO" id="GO:0003774">
    <property type="term" value="F:cytoskeletal motor activity"/>
    <property type="evidence" value="ECO:0007669"/>
    <property type="project" value="InterPro"/>
</dbReference>
<keyword evidence="5" id="KW-0282">Flagellum</keyword>
<dbReference type="KEGG" id="meti:DK427_19400"/>
<comment type="similarity">
    <text evidence="2 4">Belongs to the FliE family.</text>
</comment>
<evidence type="ECO:0000256" key="3">
    <source>
        <dbReference type="ARBA" id="ARBA00023143"/>
    </source>
</evidence>
<evidence type="ECO:0000256" key="2">
    <source>
        <dbReference type="ARBA" id="ARBA00009272"/>
    </source>
</evidence>
<accession>A0A2U8VV16</accession>
<evidence type="ECO:0000256" key="1">
    <source>
        <dbReference type="ARBA" id="ARBA00004117"/>
    </source>
</evidence>
<dbReference type="AlphaFoldDB" id="A0A2U8VV16"/>
<comment type="subcellular location">
    <subcellularLocation>
        <location evidence="1 4">Bacterial flagellum basal body</location>
    </subcellularLocation>
</comment>
<dbReference type="Proteomes" id="UP000246058">
    <property type="component" value="Chromosome"/>
</dbReference>
<keyword evidence="5" id="KW-0966">Cell projection</keyword>
<keyword evidence="5" id="KW-0969">Cilium</keyword>
<keyword evidence="6" id="KW-1185">Reference proteome</keyword>
<organism evidence="5 6">
    <name type="scientific">Methylobacterium radiodurans</name>
    <dbReference type="NCBI Taxonomy" id="2202828"/>
    <lineage>
        <taxon>Bacteria</taxon>
        <taxon>Pseudomonadati</taxon>
        <taxon>Pseudomonadota</taxon>
        <taxon>Alphaproteobacteria</taxon>
        <taxon>Hyphomicrobiales</taxon>
        <taxon>Methylobacteriaceae</taxon>
        <taxon>Methylobacterium</taxon>
    </lineage>
</organism>
<dbReference type="OrthoDB" id="9812413at2"/>
<keyword evidence="3 4" id="KW-0975">Bacterial flagellum</keyword>
<dbReference type="HAMAP" id="MF_00724">
    <property type="entry name" value="FliE"/>
    <property type="match status" value="1"/>
</dbReference>
<dbReference type="PANTHER" id="PTHR34653:SF1">
    <property type="entry name" value="FLAGELLAR HOOK-BASAL BODY COMPLEX PROTEIN FLIE"/>
    <property type="match status" value="1"/>
</dbReference>
<name>A0A2U8VV16_9HYPH</name>
<dbReference type="InterPro" id="IPR001624">
    <property type="entry name" value="FliE"/>
</dbReference>
<reference evidence="5 6" key="1">
    <citation type="submission" date="2018-05" db="EMBL/GenBank/DDBJ databases">
        <title>Complete Genome Sequence of Methylobacterium sp. 17Sr1-43.</title>
        <authorList>
            <person name="Srinivasan S."/>
        </authorList>
    </citation>
    <scope>NUCLEOTIDE SEQUENCE [LARGE SCALE GENOMIC DNA]</scope>
    <source>
        <strain evidence="5 6">17Sr1-43</strain>
    </source>
</reference>
<sequence length="122" mass="12206">MIEALGSLSAFDKAVQSAALSRADTAPVQKSAFAGAAALAGGVPAAPSAAPTDFADIMAQLATGVRNDVRAGEAASIAGMQGKATTQQVVEAVMSAEQSLQTAVAIRDKVVAAYLELSRMAI</sequence>
<dbReference type="EMBL" id="CP029551">
    <property type="protein sequence ID" value="AWN37623.1"/>
    <property type="molecule type" value="Genomic_DNA"/>
</dbReference>
<dbReference type="Pfam" id="PF02049">
    <property type="entry name" value="FliE"/>
    <property type="match status" value="1"/>
</dbReference>
<dbReference type="GO" id="GO:0009425">
    <property type="term" value="C:bacterial-type flagellum basal body"/>
    <property type="evidence" value="ECO:0007669"/>
    <property type="project" value="UniProtKB-SubCell"/>
</dbReference>
<gene>
    <name evidence="4" type="primary">fliE</name>
    <name evidence="5" type="ORF">DK427_19400</name>
</gene>
<dbReference type="RefSeq" id="WP_109952689.1">
    <property type="nucleotide sequence ID" value="NZ_CP029551.1"/>
</dbReference>
<evidence type="ECO:0000256" key="4">
    <source>
        <dbReference type="HAMAP-Rule" id="MF_00724"/>
    </source>
</evidence>
<dbReference type="GO" id="GO:0071973">
    <property type="term" value="P:bacterial-type flagellum-dependent cell motility"/>
    <property type="evidence" value="ECO:0007669"/>
    <property type="project" value="InterPro"/>
</dbReference>
<evidence type="ECO:0000313" key="6">
    <source>
        <dbReference type="Proteomes" id="UP000246058"/>
    </source>
</evidence>
<protein>
    <recommendedName>
        <fullName evidence="4">Flagellar hook-basal body complex protein FliE</fullName>
    </recommendedName>
</protein>
<proteinExistence type="inferred from homology"/>
<evidence type="ECO:0000313" key="5">
    <source>
        <dbReference type="EMBL" id="AWN37623.1"/>
    </source>
</evidence>
<dbReference type="GO" id="GO:0005198">
    <property type="term" value="F:structural molecule activity"/>
    <property type="evidence" value="ECO:0007669"/>
    <property type="project" value="InterPro"/>
</dbReference>
<dbReference type="PANTHER" id="PTHR34653">
    <property type="match status" value="1"/>
</dbReference>